<dbReference type="GO" id="GO:0140662">
    <property type="term" value="F:ATP-dependent protein folding chaperone"/>
    <property type="evidence" value="ECO:0007669"/>
    <property type="project" value="InterPro"/>
</dbReference>
<reference evidence="4 5" key="1">
    <citation type="journal article" date="2013" name="Genome Announc.">
        <title>Draft genome sequences for three mercury-methylating, sulfate-reducing bacteria.</title>
        <authorList>
            <person name="Brown S.D."/>
            <person name="Hurt R.A.Jr."/>
            <person name="Gilmour C.C."/>
            <person name="Elias D.A."/>
        </authorList>
    </citation>
    <scope>NUCLEOTIDE SEQUENCE [LARGE SCALE GENOMIC DNA]</scope>
    <source>
        <strain evidence="4 5">DSM 2059</strain>
    </source>
</reference>
<dbReference type="AlphaFoldDB" id="S7VK73"/>
<proteinExistence type="inferred from homology"/>
<evidence type="ECO:0000256" key="3">
    <source>
        <dbReference type="ARBA" id="ARBA00022840"/>
    </source>
</evidence>
<keyword evidence="3" id="KW-0067">ATP-binding</keyword>
<dbReference type="CDD" id="cd10170">
    <property type="entry name" value="ASKHA_NBD_HSP70"/>
    <property type="match status" value="1"/>
</dbReference>
<accession>S7VK73</accession>
<dbReference type="InterPro" id="IPR013126">
    <property type="entry name" value="Hsp_70_fam"/>
</dbReference>
<dbReference type="Pfam" id="PF00012">
    <property type="entry name" value="HSP70"/>
    <property type="match status" value="1"/>
</dbReference>
<dbReference type="InterPro" id="IPR043129">
    <property type="entry name" value="ATPase_NBD"/>
</dbReference>
<comment type="similarity">
    <text evidence="1">Belongs to the heat shock protein 70 family.</text>
</comment>
<dbReference type="EMBL" id="ATHJ01000011">
    <property type="protein sequence ID" value="EPR44968.1"/>
    <property type="molecule type" value="Genomic_DNA"/>
</dbReference>
<evidence type="ECO:0000256" key="2">
    <source>
        <dbReference type="ARBA" id="ARBA00022741"/>
    </source>
</evidence>
<dbReference type="eggNOG" id="COG0443">
    <property type="taxonomic scope" value="Bacteria"/>
</dbReference>
<dbReference type="PRINTS" id="PR00301">
    <property type="entry name" value="HEATSHOCK70"/>
</dbReference>
<dbReference type="PATRIC" id="fig|1121405.3.peg.163"/>
<gene>
    <name evidence="4" type="ORF">dsmv_1004</name>
</gene>
<keyword evidence="2" id="KW-0547">Nucleotide-binding</keyword>
<dbReference type="PROSITE" id="PS00297">
    <property type="entry name" value="HSP70_1"/>
    <property type="match status" value="1"/>
</dbReference>
<evidence type="ECO:0008006" key="6">
    <source>
        <dbReference type="Google" id="ProtNLM"/>
    </source>
</evidence>
<dbReference type="STRING" id="897.B2D07_11910"/>
<name>S7VK73_DESML</name>
<dbReference type="Gene3D" id="3.30.420.40">
    <property type="match status" value="2"/>
</dbReference>
<evidence type="ECO:0000313" key="4">
    <source>
        <dbReference type="EMBL" id="EPR44968.1"/>
    </source>
</evidence>
<dbReference type="PANTHER" id="PTHR19375">
    <property type="entry name" value="HEAT SHOCK PROTEIN 70KDA"/>
    <property type="match status" value="1"/>
</dbReference>
<sequence length="927" mass="103580">MDANDKRYIIGIDLGTTNSAVSYVDLAAENGDSSRIRLFQIPQLTGAGEFSRLPVLPSFLYIPGDYDISKSAITIPWKTEDDNFVGAFSRDHGASVPARLVSSAKSWLCHDKADRHARILPWGAEADVNKVSPVTATAYFLKHIRNAWNHAMGDEVELYMENQFVTLTVPASFDEVARDMTLEASALAGFGPVTLLEEPLAAFYSWLTRHEKDWDDHVKPDELILVCDVGGGTTDFTLITLREVDGSPRFERIAVGDHLILGGDNIDLALARHAEAVLFRRKTRGSLTGDRWKMLCHQCRQAKEMLLDGFGESRKITLMGKGRKVIGDVLTTELGRKEVEHIVLEGFFPVVDRTDERKAMSRKGITEFGLPYEPEPAITRHMGWFLEHHGEDVMKALGRNSPAPDLILFNGGSLKSRVIQDRIREALRHWFGISDTALPRVLANPNPDTAVALGAAYYGLVRAGRGVRVGSGSARAYYMGVRTDSPRQEAVCIVERGMDEGSRIILEDRTFEVLTNQPVGFEVFSSSFRSGDKAGDLVVVDDTLTPLPPLRTVIQFGKKGAEKLIPVDIEAEYTEVGTLGIWCRSRISDHRWQLRFQLRDAGAAADVSETEVFDESVVDAVCRKIENAFSSDADPKALTALVKDIGGMIDRPRDQWPLTLIRKMADALLGRVSARGARHLAESRWLNLLGYCLRPGMGDGFDEHRIRKLWKIYKGGPIHGNNPQVRSEWWIMWRRVAGGLKPGQQRQFIQDLTPVMFPKKEARVRVAPQEYLEIWMAVANMELLLVKDKIKWGRKLLSELNDRKAMPQHFWSLSRMGARDLLYGPVDRVIPPDEAARWIAAVLDRDWPDPRSALLAAAQMSRKTGDRIRDVDDGTTRRVIDALARNGASADDLRPLREVVPMKQQEINTVFGEALPSGIVLRAEGSK</sequence>
<dbReference type="RefSeq" id="WP_020875195.1">
    <property type="nucleotide sequence ID" value="NZ_ATHJ01000011.1"/>
</dbReference>
<protein>
    <recommendedName>
        <fullName evidence="6">Molecular chaperone DnaK</fullName>
    </recommendedName>
</protein>
<evidence type="ECO:0000313" key="5">
    <source>
        <dbReference type="Proteomes" id="UP000014977"/>
    </source>
</evidence>
<dbReference type="InterPro" id="IPR018181">
    <property type="entry name" value="Heat_shock_70_CS"/>
</dbReference>
<organism evidence="4 5">
    <name type="scientific">Desulfococcus multivorans DSM 2059</name>
    <dbReference type="NCBI Taxonomy" id="1121405"/>
    <lineage>
        <taxon>Bacteria</taxon>
        <taxon>Pseudomonadati</taxon>
        <taxon>Thermodesulfobacteriota</taxon>
        <taxon>Desulfobacteria</taxon>
        <taxon>Desulfobacterales</taxon>
        <taxon>Desulfococcaceae</taxon>
        <taxon>Desulfococcus</taxon>
    </lineage>
</organism>
<dbReference type="InterPro" id="IPR021030">
    <property type="entry name" value="DUF3731"/>
</dbReference>
<dbReference type="GO" id="GO:0005524">
    <property type="term" value="F:ATP binding"/>
    <property type="evidence" value="ECO:0007669"/>
    <property type="project" value="UniProtKB-KW"/>
</dbReference>
<dbReference type="OrthoDB" id="580874at2"/>
<dbReference type="Pfam" id="PF12531">
    <property type="entry name" value="DUF3731"/>
    <property type="match status" value="1"/>
</dbReference>
<keyword evidence="5" id="KW-1185">Reference proteome</keyword>
<comment type="caution">
    <text evidence="4">The sequence shown here is derived from an EMBL/GenBank/DDBJ whole genome shotgun (WGS) entry which is preliminary data.</text>
</comment>
<dbReference type="Proteomes" id="UP000014977">
    <property type="component" value="Unassembled WGS sequence"/>
</dbReference>
<dbReference type="SUPFAM" id="SSF53067">
    <property type="entry name" value="Actin-like ATPase domain"/>
    <property type="match status" value="2"/>
</dbReference>
<evidence type="ECO:0000256" key="1">
    <source>
        <dbReference type="ARBA" id="ARBA00007381"/>
    </source>
</evidence>